<organism evidence="8">
    <name type="scientific">Roseihalotalea indica</name>
    <dbReference type="NCBI Taxonomy" id="2867963"/>
    <lineage>
        <taxon>Bacteria</taxon>
        <taxon>Pseudomonadati</taxon>
        <taxon>Bacteroidota</taxon>
        <taxon>Cytophagia</taxon>
        <taxon>Cytophagales</taxon>
        <taxon>Catalimonadaceae</taxon>
        <taxon>Roseihalotalea</taxon>
    </lineage>
</organism>
<evidence type="ECO:0000256" key="1">
    <source>
        <dbReference type="ARBA" id="ARBA00004651"/>
    </source>
</evidence>
<dbReference type="CDD" id="cd13127">
    <property type="entry name" value="MATE_tuaB_like"/>
    <property type="match status" value="1"/>
</dbReference>
<evidence type="ECO:0000256" key="2">
    <source>
        <dbReference type="ARBA" id="ARBA00007430"/>
    </source>
</evidence>
<feature type="transmembrane region" description="Helical" evidence="7">
    <location>
        <begin position="446"/>
        <end position="466"/>
    </location>
</feature>
<reference evidence="8" key="2">
    <citation type="journal article" date="2024" name="Antonie Van Leeuwenhoek">
        <title>Roseihalotalea indica gen. nov., sp. nov., a halophilic Bacteroidetes from mesopelagic Southwest Indian Ocean with higher carbohydrate metabolic potential.</title>
        <authorList>
            <person name="Chen B."/>
            <person name="Zhang M."/>
            <person name="Lin D."/>
            <person name="Ye J."/>
            <person name="Tang K."/>
        </authorList>
    </citation>
    <scope>NUCLEOTIDE SEQUENCE</scope>
    <source>
        <strain evidence="8">TK19036</strain>
    </source>
</reference>
<dbReference type="GO" id="GO:0005886">
    <property type="term" value="C:plasma membrane"/>
    <property type="evidence" value="ECO:0007669"/>
    <property type="project" value="UniProtKB-SubCell"/>
</dbReference>
<keyword evidence="4 7" id="KW-0812">Transmembrane</keyword>
<evidence type="ECO:0000256" key="3">
    <source>
        <dbReference type="ARBA" id="ARBA00022475"/>
    </source>
</evidence>
<feature type="transmembrane region" description="Helical" evidence="7">
    <location>
        <begin position="176"/>
        <end position="195"/>
    </location>
</feature>
<feature type="transmembrane region" description="Helical" evidence="7">
    <location>
        <begin position="207"/>
        <end position="227"/>
    </location>
</feature>
<feature type="transmembrane region" description="Helical" evidence="7">
    <location>
        <begin position="44"/>
        <end position="68"/>
    </location>
</feature>
<keyword evidence="5 7" id="KW-1133">Transmembrane helix</keyword>
<evidence type="ECO:0000256" key="4">
    <source>
        <dbReference type="ARBA" id="ARBA00022692"/>
    </source>
</evidence>
<sequence length="484" mass="53458">MKVSSQKIAKGVGWVAVASFGNQVLRLLVKLILARLLLPEDYGLIGMAVIFTNLIQIISEFGMGSALIQKKEEELSEEHFTTGFWTNFVVSVVGYIIITLVLAPVAVWFYGEPQLRWLLPVIAVSIVLDALYLIPKVKLSRQLEFRSQAIINLISVIIAGGVSVYLAFAGFGVWSLAYNGIIVSVISGVLYFKVVRWLPTFTFSKKAFKSLFNFGGYVLVERIFYFLTNNIDYLLIGKLIGSNALGLYTLSFILTDTFRTKLMNTFNKVLFPAYSSMQGNQGELKKYYLGVVHLNANVLIPVMAIFIAMAEPIIGVGFGEDWLAAAAPLRILSLAVIIHAISGTVSTVIKSTGRADLIVKINMGLTLFVSVPAISIGAVFYGIAGAAWGVFMYKTIGLLIYQHYIREIIGVSFTSLVQKVYKPMIASALGGTLVYLWSTFTELNNILVLVAGGAFIVLLYGLYLNIFEKELISKLLHTFKRKRK</sequence>
<dbReference type="Pfam" id="PF13440">
    <property type="entry name" value="Polysacc_synt_3"/>
    <property type="match status" value="1"/>
</dbReference>
<dbReference type="PANTHER" id="PTHR30250">
    <property type="entry name" value="PST FAMILY PREDICTED COLANIC ACID TRANSPORTER"/>
    <property type="match status" value="1"/>
</dbReference>
<protein>
    <submittedName>
        <fullName evidence="8">Lipopolysaccharide biosynthesis protein</fullName>
    </submittedName>
</protein>
<feature type="transmembrane region" description="Helical" evidence="7">
    <location>
        <begin position="12"/>
        <end position="38"/>
    </location>
</feature>
<dbReference type="AlphaFoldDB" id="A0AA49GQB6"/>
<name>A0AA49GQB6_9BACT</name>
<keyword evidence="6 7" id="KW-0472">Membrane</keyword>
<comment type="subcellular location">
    <subcellularLocation>
        <location evidence="1">Cell membrane</location>
        <topology evidence="1">Multi-pass membrane protein</topology>
    </subcellularLocation>
</comment>
<dbReference type="EMBL" id="CP120682">
    <property type="protein sequence ID" value="WKN35309.1"/>
    <property type="molecule type" value="Genomic_DNA"/>
</dbReference>
<feature type="transmembrane region" description="Helical" evidence="7">
    <location>
        <begin position="149"/>
        <end position="170"/>
    </location>
</feature>
<evidence type="ECO:0000313" key="8">
    <source>
        <dbReference type="EMBL" id="WKN35309.1"/>
    </source>
</evidence>
<evidence type="ECO:0000256" key="5">
    <source>
        <dbReference type="ARBA" id="ARBA00022989"/>
    </source>
</evidence>
<feature type="transmembrane region" description="Helical" evidence="7">
    <location>
        <begin position="117"/>
        <end position="137"/>
    </location>
</feature>
<gene>
    <name evidence="8" type="ORF">K4G66_23305</name>
</gene>
<proteinExistence type="inferred from homology"/>
<keyword evidence="3" id="KW-1003">Cell membrane</keyword>
<feature type="transmembrane region" description="Helical" evidence="7">
    <location>
        <begin position="287"/>
        <end position="310"/>
    </location>
</feature>
<comment type="similarity">
    <text evidence="2">Belongs to the polysaccharide synthase family.</text>
</comment>
<accession>A0AA49GQB6</accession>
<feature type="transmembrane region" description="Helical" evidence="7">
    <location>
        <begin position="88"/>
        <end position="111"/>
    </location>
</feature>
<feature type="transmembrane region" description="Helical" evidence="7">
    <location>
        <begin position="322"/>
        <end position="345"/>
    </location>
</feature>
<evidence type="ECO:0000256" key="7">
    <source>
        <dbReference type="SAM" id="Phobius"/>
    </source>
</evidence>
<reference evidence="8" key="1">
    <citation type="journal article" date="2023" name="Comput. Struct. Biotechnol. J.">
        <title>Discovery of a novel marine Bacteroidetes with a rich repertoire of carbohydrate-active enzymes.</title>
        <authorList>
            <person name="Chen B."/>
            <person name="Liu G."/>
            <person name="Chen Q."/>
            <person name="Wang H."/>
            <person name="Liu L."/>
            <person name="Tang K."/>
        </authorList>
    </citation>
    <scope>NUCLEOTIDE SEQUENCE</scope>
    <source>
        <strain evidence="8">TK19036</strain>
    </source>
</reference>
<evidence type="ECO:0000256" key="6">
    <source>
        <dbReference type="ARBA" id="ARBA00023136"/>
    </source>
</evidence>
<dbReference type="InterPro" id="IPR050833">
    <property type="entry name" value="Poly_Biosynth_Transport"/>
</dbReference>
<dbReference type="PANTHER" id="PTHR30250:SF10">
    <property type="entry name" value="LIPOPOLYSACCHARIDE BIOSYNTHESIS PROTEIN WZXC"/>
    <property type="match status" value="1"/>
</dbReference>
<feature type="transmembrane region" description="Helical" evidence="7">
    <location>
        <begin position="233"/>
        <end position="254"/>
    </location>
</feature>